<evidence type="ECO:0000256" key="1">
    <source>
        <dbReference type="ARBA" id="ARBA00000085"/>
    </source>
</evidence>
<dbReference type="InterPro" id="IPR005467">
    <property type="entry name" value="His_kinase_dom"/>
</dbReference>
<dbReference type="Gene3D" id="1.20.5.1930">
    <property type="match status" value="1"/>
</dbReference>
<evidence type="ECO:0000256" key="2">
    <source>
        <dbReference type="ARBA" id="ARBA00012438"/>
    </source>
</evidence>
<sequence length="330" mass="36926">MNDILVGSWTVNSGGEFSAVSQLVFQILGLSPYSSITLADYVNKISSTDKDAYLTARQEAYKSGELKVEYEIIVGGTSKWIREVSLFSIDDINAHKPGNTRIQDITEFRLCENNKKECMDSAKEYVSSLLSIYEEERKRVAKDLHDDLSQRLAVVSIELGSTNEAGIIEIAKVRKIKADVVSISNDIHQLSRNLYPSVIEHFGLVDALRSEIDNFKKKEHIDVDFNTTIESLSIDRKTEIAIFRVLHEALSNIAKHSEAYVVSIELSEIEQSLVLQIKDNGIGFDVVEKLEAPGLGLTSMQARARFINGQLSIRSKEFQGVTIELRIPIS</sequence>
<dbReference type="RefSeq" id="WP_141345117.1">
    <property type="nucleotide sequence ID" value="NZ_BJLF01000006.1"/>
</dbReference>
<keyword evidence="11" id="KW-1185">Reference proteome</keyword>
<dbReference type="PANTHER" id="PTHR24421">
    <property type="entry name" value="NITRATE/NITRITE SENSOR PROTEIN NARX-RELATED"/>
    <property type="match status" value="1"/>
</dbReference>
<protein>
    <recommendedName>
        <fullName evidence="2">histidine kinase</fullName>
        <ecNumber evidence="2">2.7.13.3</ecNumber>
    </recommendedName>
</protein>
<dbReference type="CDD" id="cd16917">
    <property type="entry name" value="HATPase_UhpB-NarQ-NarX-like"/>
    <property type="match status" value="1"/>
</dbReference>
<dbReference type="Gene3D" id="3.30.565.10">
    <property type="entry name" value="Histidine kinase-like ATPase, C-terminal domain"/>
    <property type="match status" value="1"/>
</dbReference>
<evidence type="ECO:0000313" key="10">
    <source>
        <dbReference type="EMBL" id="GEA50771.1"/>
    </source>
</evidence>
<feature type="domain" description="Histidine kinase" evidence="9">
    <location>
        <begin position="242"/>
        <end position="330"/>
    </location>
</feature>
<keyword evidence="7" id="KW-0067">ATP-binding</keyword>
<dbReference type="SUPFAM" id="SSF55874">
    <property type="entry name" value="ATPase domain of HSP90 chaperone/DNA topoisomerase II/histidine kinase"/>
    <property type="match status" value="1"/>
</dbReference>
<evidence type="ECO:0000256" key="3">
    <source>
        <dbReference type="ARBA" id="ARBA00022553"/>
    </source>
</evidence>
<comment type="caution">
    <text evidence="10">The sequence shown here is derived from an EMBL/GenBank/DDBJ whole genome shotgun (WGS) entry which is preliminary data.</text>
</comment>
<name>A0A4Y3HUW3_9VIBR</name>
<dbReference type="GO" id="GO:0000155">
    <property type="term" value="F:phosphorelay sensor kinase activity"/>
    <property type="evidence" value="ECO:0007669"/>
    <property type="project" value="InterPro"/>
</dbReference>
<dbReference type="SMART" id="SM00387">
    <property type="entry name" value="HATPase_c"/>
    <property type="match status" value="1"/>
</dbReference>
<keyword evidence="3" id="KW-0597">Phosphoprotein</keyword>
<evidence type="ECO:0000256" key="4">
    <source>
        <dbReference type="ARBA" id="ARBA00022679"/>
    </source>
</evidence>
<dbReference type="Pfam" id="PF07730">
    <property type="entry name" value="HisKA_3"/>
    <property type="match status" value="1"/>
</dbReference>
<dbReference type="Pfam" id="PF02518">
    <property type="entry name" value="HATPase_c"/>
    <property type="match status" value="1"/>
</dbReference>
<keyword evidence="4" id="KW-0808">Transferase</keyword>
<evidence type="ECO:0000259" key="9">
    <source>
        <dbReference type="PROSITE" id="PS50109"/>
    </source>
</evidence>
<dbReference type="AlphaFoldDB" id="A0A4Y3HUW3"/>
<keyword evidence="6" id="KW-0418">Kinase</keyword>
<accession>A0A4Y3HUW3</accession>
<dbReference type="InterPro" id="IPR011712">
    <property type="entry name" value="Sig_transdc_His_kin_sub3_dim/P"/>
</dbReference>
<gene>
    <name evidence="10" type="ORF">VIN01S_15750</name>
</gene>
<evidence type="ECO:0000256" key="8">
    <source>
        <dbReference type="ARBA" id="ARBA00023012"/>
    </source>
</evidence>
<evidence type="ECO:0000313" key="11">
    <source>
        <dbReference type="Proteomes" id="UP000318717"/>
    </source>
</evidence>
<organism evidence="10 11">
    <name type="scientific">Vibrio inusitatus NBRC 102082</name>
    <dbReference type="NCBI Taxonomy" id="1219070"/>
    <lineage>
        <taxon>Bacteria</taxon>
        <taxon>Pseudomonadati</taxon>
        <taxon>Pseudomonadota</taxon>
        <taxon>Gammaproteobacteria</taxon>
        <taxon>Vibrionales</taxon>
        <taxon>Vibrionaceae</taxon>
        <taxon>Vibrio</taxon>
    </lineage>
</organism>
<keyword evidence="5" id="KW-0547">Nucleotide-binding</keyword>
<evidence type="ECO:0000256" key="6">
    <source>
        <dbReference type="ARBA" id="ARBA00022777"/>
    </source>
</evidence>
<comment type="catalytic activity">
    <reaction evidence="1">
        <text>ATP + protein L-histidine = ADP + protein N-phospho-L-histidine.</text>
        <dbReference type="EC" id="2.7.13.3"/>
    </reaction>
</comment>
<dbReference type="PROSITE" id="PS50109">
    <property type="entry name" value="HIS_KIN"/>
    <property type="match status" value="1"/>
</dbReference>
<dbReference type="GO" id="GO:0005524">
    <property type="term" value="F:ATP binding"/>
    <property type="evidence" value="ECO:0007669"/>
    <property type="project" value="UniProtKB-KW"/>
</dbReference>
<dbReference type="GO" id="GO:0046983">
    <property type="term" value="F:protein dimerization activity"/>
    <property type="evidence" value="ECO:0007669"/>
    <property type="project" value="InterPro"/>
</dbReference>
<dbReference type="OrthoDB" id="9797605at2"/>
<evidence type="ECO:0000256" key="7">
    <source>
        <dbReference type="ARBA" id="ARBA00022840"/>
    </source>
</evidence>
<dbReference type="EMBL" id="BJLF01000006">
    <property type="protein sequence ID" value="GEA50771.1"/>
    <property type="molecule type" value="Genomic_DNA"/>
</dbReference>
<reference evidence="10 11" key="1">
    <citation type="submission" date="2019-06" db="EMBL/GenBank/DDBJ databases">
        <title>Whole genome shotgun sequence of Vibrio inusitatus NBRC 102082.</title>
        <authorList>
            <person name="Hosoyama A."/>
            <person name="Uohara A."/>
            <person name="Ohji S."/>
            <person name="Ichikawa N."/>
        </authorList>
    </citation>
    <scope>NUCLEOTIDE SEQUENCE [LARGE SCALE GENOMIC DNA]</scope>
    <source>
        <strain evidence="10 11">NBRC 102082</strain>
    </source>
</reference>
<dbReference type="PANTHER" id="PTHR24421:SF10">
    <property type="entry name" value="NITRATE_NITRITE SENSOR PROTEIN NARQ"/>
    <property type="match status" value="1"/>
</dbReference>
<proteinExistence type="predicted"/>
<keyword evidence="8" id="KW-0902">Two-component regulatory system</keyword>
<dbReference type="InterPro" id="IPR003594">
    <property type="entry name" value="HATPase_dom"/>
</dbReference>
<dbReference type="InterPro" id="IPR036890">
    <property type="entry name" value="HATPase_C_sf"/>
</dbReference>
<evidence type="ECO:0000256" key="5">
    <source>
        <dbReference type="ARBA" id="ARBA00022741"/>
    </source>
</evidence>
<dbReference type="Proteomes" id="UP000318717">
    <property type="component" value="Unassembled WGS sequence"/>
</dbReference>
<dbReference type="GO" id="GO:0016020">
    <property type="term" value="C:membrane"/>
    <property type="evidence" value="ECO:0007669"/>
    <property type="project" value="InterPro"/>
</dbReference>
<dbReference type="EC" id="2.7.13.3" evidence="2"/>
<dbReference type="InterPro" id="IPR050482">
    <property type="entry name" value="Sensor_HK_TwoCompSys"/>
</dbReference>